<evidence type="ECO:0000313" key="10">
    <source>
        <dbReference type="Proteomes" id="UP000216961"/>
    </source>
</evidence>
<dbReference type="Pfam" id="PF02608">
    <property type="entry name" value="Bmp"/>
    <property type="match status" value="1"/>
</dbReference>
<evidence type="ECO:0000313" key="9">
    <source>
        <dbReference type="EMBL" id="PAD83528.1"/>
    </source>
</evidence>
<comment type="similarity">
    <text evidence="2">Belongs to the BMP lipoprotein family.</text>
</comment>
<dbReference type="CDD" id="cd06353">
    <property type="entry name" value="PBP1_Med-like"/>
    <property type="match status" value="1"/>
</dbReference>
<keyword evidence="3" id="KW-1003">Cell membrane</keyword>
<comment type="caution">
    <text evidence="9">The sequence shown here is derived from an EMBL/GenBank/DDBJ whole genome shotgun (WGS) entry which is preliminary data.</text>
</comment>
<organism evidence="9 10">
    <name type="scientific">Niallia circulans</name>
    <name type="common">Bacillus circulans</name>
    <dbReference type="NCBI Taxonomy" id="1397"/>
    <lineage>
        <taxon>Bacteria</taxon>
        <taxon>Bacillati</taxon>
        <taxon>Bacillota</taxon>
        <taxon>Bacilli</taxon>
        <taxon>Bacillales</taxon>
        <taxon>Bacillaceae</taxon>
        <taxon>Niallia</taxon>
    </lineage>
</organism>
<keyword evidence="7" id="KW-1133">Transmembrane helix</keyword>
<keyword evidence="7" id="KW-0812">Transmembrane</keyword>
<evidence type="ECO:0000256" key="5">
    <source>
        <dbReference type="ARBA" id="ARBA00023136"/>
    </source>
</evidence>
<evidence type="ECO:0000256" key="4">
    <source>
        <dbReference type="ARBA" id="ARBA00022729"/>
    </source>
</evidence>
<dbReference type="PANTHER" id="PTHR34296">
    <property type="entry name" value="TRANSCRIPTIONAL ACTIVATOR PROTEIN MED"/>
    <property type="match status" value="1"/>
</dbReference>
<feature type="domain" description="ABC transporter substrate-binding protein PnrA-like" evidence="8">
    <location>
        <begin position="37"/>
        <end position="327"/>
    </location>
</feature>
<dbReference type="Gene3D" id="3.40.50.2300">
    <property type="match status" value="2"/>
</dbReference>
<dbReference type="InterPro" id="IPR003760">
    <property type="entry name" value="PnrA-like"/>
</dbReference>
<evidence type="ECO:0000256" key="7">
    <source>
        <dbReference type="SAM" id="Phobius"/>
    </source>
</evidence>
<gene>
    <name evidence="9" type="ORF">CHH57_09560</name>
</gene>
<keyword evidence="4" id="KW-0732">Signal</keyword>
<name>A0AA91Z159_NIACI</name>
<evidence type="ECO:0000256" key="2">
    <source>
        <dbReference type="ARBA" id="ARBA00008610"/>
    </source>
</evidence>
<dbReference type="AlphaFoldDB" id="A0AA91Z159"/>
<dbReference type="Proteomes" id="UP000216961">
    <property type="component" value="Unassembled WGS sequence"/>
</dbReference>
<dbReference type="PANTHER" id="PTHR34296:SF2">
    <property type="entry name" value="ABC TRANSPORTER GUANOSINE-BINDING PROTEIN NUPN"/>
    <property type="match status" value="1"/>
</dbReference>
<evidence type="ECO:0000259" key="8">
    <source>
        <dbReference type="Pfam" id="PF02608"/>
    </source>
</evidence>
<keyword evidence="5 7" id="KW-0472">Membrane</keyword>
<dbReference type="InterPro" id="IPR050957">
    <property type="entry name" value="BMP_lipoprotein"/>
</dbReference>
<evidence type="ECO:0000256" key="6">
    <source>
        <dbReference type="ARBA" id="ARBA00023288"/>
    </source>
</evidence>
<proteinExistence type="inferred from homology"/>
<feature type="transmembrane region" description="Helical" evidence="7">
    <location>
        <begin position="12"/>
        <end position="31"/>
    </location>
</feature>
<reference evidence="9 10" key="1">
    <citation type="submission" date="2017-07" db="EMBL/GenBank/DDBJ databases">
        <title>Isolation and whole genome analysis of endospore-forming bacteria from heroin.</title>
        <authorList>
            <person name="Kalinowski J."/>
            <person name="Ahrens B."/>
            <person name="Al-Dilaimi A."/>
            <person name="Winkler A."/>
            <person name="Wibberg D."/>
            <person name="Schleenbecker U."/>
            <person name="Ruckert C."/>
            <person name="Wolfel R."/>
            <person name="Grass G."/>
        </authorList>
    </citation>
    <scope>NUCLEOTIDE SEQUENCE [LARGE SCALE GENOMIC DNA]</scope>
    <source>
        <strain evidence="9 10">7521-2</strain>
    </source>
</reference>
<protein>
    <submittedName>
        <fullName evidence="9">BMP family ABC transporter substrate-binding protein</fullName>
    </submittedName>
</protein>
<keyword evidence="6" id="KW-0449">Lipoprotein</keyword>
<dbReference type="SUPFAM" id="SSF53822">
    <property type="entry name" value="Periplasmic binding protein-like I"/>
    <property type="match status" value="1"/>
</dbReference>
<evidence type="ECO:0000256" key="3">
    <source>
        <dbReference type="ARBA" id="ARBA00022475"/>
    </source>
</evidence>
<dbReference type="GO" id="GO:0005886">
    <property type="term" value="C:plasma membrane"/>
    <property type="evidence" value="ECO:0007669"/>
    <property type="project" value="UniProtKB-SubCell"/>
</dbReference>
<comment type="subcellular location">
    <subcellularLocation>
        <location evidence="1">Cell membrane</location>
        <topology evidence="1">Lipid-anchor</topology>
    </subcellularLocation>
</comment>
<dbReference type="EMBL" id="NPBQ01000060">
    <property type="protein sequence ID" value="PAD83528.1"/>
    <property type="molecule type" value="Genomic_DNA"/>
</dbReference>
<dbReference type="InterPro" id="IPR028082">
    <property type="entry name" value="Peripla_BP_I"/>
</dbReference>
<sequence>MRKSIIRGKLFFILPLMACVLFLFLFFNSSLEKQGKIEKVGLLVVGTVNDQAWGTQGYKGLLNIHTKLGVDVFYKESIDSYTVAERAVKELQGKGVNLIFGHGGNFVQYFNILSHKFPSIHFVSLNGREPATQPNTSNIRLENYPMGFFGGMVAGHMTRTNKVGVIGAYEWQEEATGFEAGVHYINKDVNVLKEFVNDWDNREKAMNLLDKEISQHVDVVYPVGDGFHVGILEKMKENGLYAIGYISDQSTIGKYAVLTSTIQDIPKLYGQIAQAFDEGKLKSGNRSCGIRDDTIFLGKYSPNVDKEFIERLEKDLDRYKNTGKLPDEIKLK</sequence>
<evidence type="ECO:0000256" key="1">
    <source>
        <dbReference type="ARBA" id="ARBA00004193"/>
    </source>
</evidence>
<accession>A0AA91Z159</accession>